<organism evidence="1 2">
    <name type="scientific">Iris pallida</name>
    <name type="common">Sweet iris</name>
    <dbReference type="NCBI Taxonomy" id="29817"/>
    <lineage>
        <taxon>Eukaryota</taxon>
        <taxon>Viridiplantae</taxon>
        <taxon>Streptophyta</taxon>
        <taxon>Embryophyta</taxon>
        <taxon>Tracheophyta</taxon>
        <taxon>Spermatophyta</taxon>
        <taxon>Magnoliopsida</taxon>
        <taxon>Liliopsida</taxon>
        <taxon>Asparagales</taxon>
        <taxon>Iridaceae</taxon>
        <taxon>Iridoideae</taxon>
        <taxon>Irideae</taxon>
        <taxon>Iris</taxon>
    </lineage>
</organism>
<accession>A0AAX6H099</accession>
<name>A0AAX6H099_IRIPA</name>
<reference evidence="1" key="1">
    <citation type="journal article" date="2023" name="GigaByte">
        <title>Genome assembly of the bearded iris, Iris pallida Lam.</title>
        <authorList>
            <person name="Bruccoleri R.E."/>
            <person name="Oakeley E.J."/>
            <person name="Faust A.M.E."/>
            <person name="Altorfer M."/>
            <person name="Dessus-Babus S."/>
            <person name="Burckhardt D."/>
            <person name="Oertli M."/>
            <person name="Naumann U."/>
            <person name="Petersen F."/>
            <person name="Wong J."/>
        </authorList>
    </citation>
    <scope>NUCLEOTIDE SEQUENCE</scope>
    <source>
        <strain evidence="1">GSM-AAB239-AS_SAM_17_03QT</strain>
    </source>
</reference>
<evidence type="ECO:0000313" key="1">
    <source>
        <dbReference type="EMBL" id="KAJ6833977.1"/>
    </source>
</evidence>
<dbReference type="PANTHER" id="PTHR11439:SF440">
    <property type="entry name" value="INTEGRASE CATALYTIC DOMAIN-CONTAINING PROTEIN"/>
    <property type="match status" value="1"/>
</dbReference>
<reference evidence="1" key="2">
    <citation type="submission" date="2023-04" db="EMBL/GenBank/DDBJ databases">
        <authorList>
            <person name="Bruccoleri R.E."/>
            <person name="Oakeley E.J."/>
            <person name="Faust A.-M."/>
            <person name="Dessus-Babus S."/>
            <person name="Altorfer M."/>
            <person name="Burckhardt D."/>
            <person name="Oertli M."/>
            <person name="Naumann U."/>
            <person name="Petersen F."/>
            <person name="Wong J."/>
        </authorList>
    </citation>
    <scope>NUCLEOTIDE SEQUENCE</scope>
    <source>
        <strain evidence="1">GSM-AAB239-AS_SAM_17_03QT</strain>
        <tissue evidence="1">Leaf</tissue>
    </source>
</reference>
<dbReference type="Proteomes" id="UP001140949">
    <property type="component" value="Unassembled WGS sequence"/>
</dbReference>
<dbReference type="PANTHER" id="PTHR11439">
    <property type="entry name" value="GAG-POL-RELATED RETROTRANSPOSON"/>
    <property type="match status" value="1"/>
</dbReference>
<evidence type="ECO:0000313" key="2">
    <source>
        <dbReference type="Proteomes" id="UP001140949"/>
    </source>
</evidence>
<dbReference type="CDD" id="cd09272">
    <property type="entry name" value="RNase_HI_RT_Ty1"/>
    <property type="match status" value="1"/>
</dbReference>
<gene>
    <name evidence="1" type="ORF">M6B38_337145</name>
</gene>
<dbReference type="EMBL" id="JANAVB010014796">
    <property type="protein sequence ID" value="KAJ6833977.1"/>
    <property type="molecule type" value="Genomic_DNA"/>
</dbReference>
<keyword evidence="2" id="KW-1185">Reference proteome</keyword>
<dbReference type="InterPro" id="IPR043502">
    <property type="entry name" value="DNA/RNA_pol_sf"/>
</dbReference>
<dbReference type="SUPFAM" id="SSF56672">
    <property type="entry name" value="DNA/RNA polymerases"/>
    <property type="match status" value="1"/>
</dbReference>
<comment type="caution">
    <text evidence="1">The sequence shown here is derived from an EMBL/GenBank/DDBJ whole genome shotgun (WGS) entry which is preliminary data.</text>
</comment>
<proteinExistence type="predicted"/>
<evidence type="ECO:0008006" key="3">
    <source>
        <dbReference type="Google" id="ProtNLM"/>
    </source>
</evidence>
<protein>
    <recommendedName>
        <fullName evidence="3">Polyprotein</fullName>
    </recommendedName>
</protein>
<sequence>MLILDTDISCVTETKKFLSTKFSMKDLGDADVILGLKIIQTDTGLALSQSHCVEKMITCYGYQDLPGIDTSYKCDLKLKPNSRKSVRQLEYASVIGSLMYATTATRPDKAFAVRMLSRFTSNPGIKHWKAVKRVMRYLKKTQTYVLYYNGDPSVVEGFSDASWFSEVESERSTGGYIFTMGGAAISWKSKKQTMLSRSSMKSEFFVLDTAAEKAEWLWELMYDLQVVGAQIPTILIYYDNQATATVASNDLFNGKKRTVRLKHRAVHDLIKRGAIAVIDVRSQENLADPFTKASSASWSMTQLIKWA</sequence>
<dbReference type="AlphaFoldDB" id="A0AAX6H099"/>